<evidence type="ECO:0000256" key="1">
    <source>
        <dbReference type="SAM" id="Phobius"/>
    </source>
</evidence>
<name>A0A2P5CCY4_TREOI</name>
<comment type="caution">
    <text evidence="2">The sequence shown here is derived from an EMBL/GenBank/DDBJ whole genome shotgun (WGS) entry which is preliminary data.</text>
</comment>
<dbReference type="Proteomes" id="UP000237000">
    <property type="component" value="Unassembled WGS sequence"/>
</dbReference>
<keyword evidence="1" id="KW-0472">Membrane</keyword>
<evidence type="ECO:0008006" key="4">
    <source>
        <dbReference type="Google" id="ProtNLM"/>
    </source>
</evidence>
<keyword evidence="3" id="KW-1185">Reference proteome</keyword>
<keyword evidence="1" id="KW-1133">Transmembrane helix</keyword>
<proteinExistence type="predicted"/>
<evidence type="ECO:0000313" key="2">
    <source>
        <dbReference type="EMBL" id="PON58912.1"/>
    </source>
</evidence>
<protein>
    <recommendedName>
        <fullName evidence="4">Transmembrane protein</fullName>
    </recommendedName>
</protein>
<dbReference type="PANTHER" id="PTHR35470">
    <property type="entry name" value="CADMIUM TOLERANT 3"/>
    <property type="match status" value="1"/>
</dbReference>
<dbReference type="EMBL" id="JXTC01000380">
    <property type="protein sequence ID" value="PON58912.1"/>
    <property type="molecule type" value="Genomic_DNA"/>
</dbReference>
<dbReference type="InterPro" id="IPR051671">
    <property type="entry name" value="CYSTM1_HM_Tolerance"/>
</dbReference>
<dbReference type="AlphaFoldDB" id="A0A2P5CCY4"/>
<dbReference type="InParanoid" id="A0A2P5CCY4"/>
<evidence type="ECO:0000313" key="3">
    <source>
        <dbReference type="Proteomes" id="UP000237000"/>
    </source>
</evidence>
<keyword evidence="1" id="KW-0812">Transmembrane</keyword>
<dbReference type="PANTHER" id="PTHR35470:SF6">
    <property type="entry name" value="PROTEIN CYSTEINE-RICH TRANSMEMBRANE MODULE 2"/>
    <property type="match status" value="1"/>
</dbReference>
<reference evidence="3" key="1">
    <citation type="submission" date="2016-06" db="EMBL/GenBank/DDBJ databases">
        <title>Parallel loss of symbiosis genes in relatives of nitrogen-fixing non-legume Parasponia.</title>
        <authorList>
            <person name="Van Velzen R."/>
            <person name="Holmer R."/>
            <person name="Bu F."/>
            <person name="Rutten L."/>
            <person name="Van Zeijl A."/>
            <person name="Liu W."/>
            <person name="Santuari L."/>
            <person name="Cao Q."/>
            <person name="Sharma T."/>
            <person name="Shen D."/>
            <person name="Roswanjaya Y."/>
            <person name="Wardhani T."/>
            <person name="Kalhor M.S."/>
            <person name="Jansen J."/>
            <person name="Van den Hoogen J."/>
            <person name="Gungor B."/>
            <person name="Hartog M."/>
            <person name="Hontelez J."/>
            <person name="Verver J."/>
            <person name="Yang W.-C."/>
            <person name="Schijlen E."/>
            <person name="Repin R."/>
            <person name="Schilthuizen M."/>
            <person name="Schranz E."/>
            <person name="Heidstra R."/>
            <person name="Miyata K."/>
            <person name="Fedorova E."/>
            <person name="Kohlen W."/>
            <person name="Bisseling T."/>
            <person name="Smit S."/>
            <person name="Geurts R."/>
        </authorList>
    </citation>
    <scope>NUCLEOTIDE SEQUENCE [LARGE SCALE GENOMIC DNA]</scope>
    <source>
        <strain evidence="3">cv. RG33-2</strain>
    </source>
</reference>
<dbReference type="OrthoDB" id="1726962at2759"/>
<sequence>MAGAPPHQKMSYRDHVKKRREEKGCLYAWYMSILMCCLYCVAVVAVSVVNAARVVAAAAVLRFSKFHSG</sequence>
<gene>
    <name evidence="2" type="ORF">TorRG33x02_289470</name>
</gene>
<accession>A0A2P5CCY4</accession>
<feature type="transmembrane region" description="Helical" evidence="1">
    <location>
        <begin position="27"/>
        <end position="49"/>
    </location>
</feature>
<organism evidence="2 3">
    <name type="scientific">Trema orientale</name>
    <name type="common">Charcoal tree</name>
    <name type="synonym">Celtis orientalis</name>
    <dbReference type="NCBI Taxonomy" id="63057"/>
    <lineage>
        <taxon>Eukaryota</taxon>
        <taxon>Viridiplantae</taxon>
        <taxon>Streptophyta</taxon>
        <taxon>Embryophyta</taxon>
        <taxon>Tracheophyta</taxon>
        <taxon>Spermatophyta</taxon>
        <taxon>Magnoliopsida</taxon>
        <taxon>eudicotyledons</taxon>
        <taxon>Gunneridae</taxon>
        <taxon>Pentapetalae</taxon>
        <taxon>rosids</taxon>
        <taxon>fabids</taxon>
        <taxon>Rosales</taxon>
        <taxon>Cannabaceae</taxon>
        <taxon>Trema</taxon>
    </lineage>
</organism>